<evidence type="ECO:0000313" key="1">
    <source>
        <dbReference type="EMBL" id="CAI38856.1"/>
    </source>
</evidence>
<name>Q5DUY2_NYCOV</name>
<proteinExistence type="predicted"/>
<dbReference type="InterPro" id="IPR023591">
    <property type="entry name" value="Ribosomal_uS2_flav_dom_sf"/>
</dbReference>
<geneLocation type="hydrogenosome" evidence="1"/>
<sequence length="262" mass="30480">MSDATINSTLLKEIVLYGGRSDISVLTITWYINQRVTVGRSLPDRFGVGLHKQIFQEYIRQTMWRYTHKYLTANRPTSIEFYLIGATGQVYLSNIEALHTVLYRFYILLYNSGSAQGRFMTYTSEALQRDAIALNYYVATIWGRRRFLRERFNRDGGAFTNFLRDLQYQEDVDFILIISGNLTNSDLIKLNRLTFPTIGLVTDLIMTRYVDITIPLESDSLAMQHYFLEFSLYAYIHGRRAQLLSSQSLSQTRLAQLNAYYL</sequence>
<accession>Q5DUY2</accession>
<dbReference type="AlphaFoldDB" id="Q5DUY2"/>
<dbReference type="Gene3D" id="3.40.50.10490">
    <property type="entry name" value="Glucose-6-phosphate isomerase like protein, domain 1"/>
    <property type="match status" value="1"/>
</dbReference>
<dbReference type="SUPFAM" id="SSF52313">
    <property type="entry name" value="Ribosomal protein S2"/>
    <property type="match status" value="1"/>
</dbReference>
<organism evidence="1">
    <name type="scientific">Nyctotherus ovalis</name>
    <name type="common">Ciliate protozoan</name>
    <dbReference type="NCBI Taxonomy" id="70075"/>
    <lineage>
        <taxon>Eukaryota</taxon>
        <taxon>Sar</taxon>
        <taxon>Alveolata</taxon>
        <taxon>Ciliophora</taxon>
        <taxon>Intramacronucleata</taxon>
        <taxon>Armophorea</taxon>
        <taxon>Clevelandellida</taxon>
        <taxon>Nyctotheridae</taxon>
        <taxon>Nyctotherus</taxon>
    </lineage>
</organism>
<reference evidence="1" key="1">
    <citation type="journal article" date="2005" name="Nature">
        <title>An anaerobic mitochondrion that produces hydrogen.</title>
        <authorList>
            <person name="Boxma B."/>
            <person name="de Graaf R.M."/>
            <person name="van der Staay G.W.M."/>
            <person name="van Alen T.A."/>
            <person name="Ricard G."/>
            <person name="Gabaldon T."/>
            <person name="van Hoek A.H.A.M."/>
            <person name="Moon-van der Staay S.Y."/>
            <person name="Koopman W.J.H."/>
            <person name="van Hellemond J.J."/>
            <person name="Tielens A.G.M."/>
            <person name="Friedrich T."/>
            <person name="Veenhuis M."/>
            <person name="Huynen M.A."/>
            <person name="Hackstein J.H.P."/>
        </authorList>
    </citation>
    <scope>NUCLEOTIDE SEQUENCE</scope>
</reference>
<protein>
    <submittedName>
        <fullName evidence="1">Uncharacterized protein</fullName>
    </submittedName>
</protein>
<keyword evidence="1" id="KW-0377">Hydrogenosome</keyword>
<dbReference type="EMBL" id="AJ871267">
    <property type="protein sequence ID" value="CAI38856.1"/>
    <property type="molecule type" value="Genomic_DNA"/>
</dbReference>